<dbReference type="STRING" id="1330330.IX53_06810"/>
<keyword evidence="12" id="KW-1185">Reference proteome</keyword>
<evidence type="ECO:0000313" key="11">
    <source>
        <dbReference type="EMBL" id="AKI97575.1"/>
    </source>
</evidence>
<keyword evidence="4 7" id="KW-0812">Transmembrane</keyword>
<feature type="transmembrane region" description="Helical" evidence="8">
    <location>
        <begin position="107"/>
        <end position="124"/>
    </location>
</feature>
<evidence type="ECO:0000259" key="10">
    <source>
        <dbReference type="Pfam" id="PF00662"/>
    </source>
</evidence>
<evidence type="ECO:0000256" key="2">
    <source>
        <dbReference type="ARBA" id="ARBA00005346"/>
    </source>
</evidence>
<dbReference type="InterPro" id="IPR001750">
    <property type="entry name" value="ND/Mrp_TM"/>
</dbReference>
<dbReference type="OrthoDB" id="9807568at2"/>
<feature type="transmembrane region" description="Helical" evidence="8">
    <location>
        <begin position="29"/>
        <end position="55"/>
    </location>
</feature>
<feature type="transmembrane region" description="Helical" evidence="8">
    <location>
        <begin position="265"/>
        <end position="285"/>
    </location>
</feature>
<dbReference type="PRINTS" id="PR01434">
    <property type="entry name" value="NADHDHGNASE5"/>
</dbReference>
<evidence type="ECO:0000256" key="4">
    <source>
        <dbReference type="ARBA" id="ARBA00022692"/>
    </source>
</evidence>
<feature type="transmembrane region" description="Helical" evidence="8">
    <location>
        <begin position="160"/>
        <end position="182"/>
    </location>
</feature>
<dbReference type="InterPro" id="IPR001516">
    <property type="entry name" value="Proton_antipo_N"/>
</dbReference>
<dbReference type="KEGG" id="kpf:IX53_06810"/>
<dbReference type="Proteomes" id="UP000035159">
    <property type="component" value="Chromosome"/>
</dbReference>
<reference evidence="11 12" key="1">
    <citation type="submission" date="2015-04" db="EMBL/GenBank/DDBJ databases">
        <title>Complete Genome Sequence of Kosmotoga pacifica SLHLJ1.</title>
        <authorList>
            <person name="Jiang L.J."/>
            <person name="Shao Z.Z."/>
            <person name="Jebbar M."/>
        </authorList>
    </citation>
    <scope>NUCLEOTIDE SEQUENCE [LARGE SCALE GENOMIC DNA]</scope>
    <source>
        <strain evidence="11 12">SLHLJ1</strain>
    </source>
</reference>
<evidence type="ECO:0000259" key="9">
    <source>
        <dbReference type="Pfam" id="PF00361"/>
    </source>
</evidence>
<dbReference type="Pfam" id="PF00361">
    <property type="entry name" value="Proton_antipo_M"/>
    <property type="match status" value="1"/>
</dbReference>
<sequence>MIASYFIIIPLLSGFILAMSGKRDRFVELVALISTSLLLFLSVLLFPVINAYGPVFYQLSGWKIPYTISLVIDNLSAFVLFVISLIAFFSTLYSIGYMRRFQALNNYYALLMLMIAGLNGVTITGDLFNLFVFMEVSLIATYALVAFQGEPEHYEAAFKYAILGSISSTLILFGIGCVYSMVSSLTLMQISLKTNGMPSLYLAYGLFLTGFGLKASMFPFHSWLPDAHPSAPSPVSAMLSGVLIKVLGVYSIIRVFFMVFQESKVVLDVLLVFGTITMVIGAIMAVGQRDIKRMLGFSSVSQMGYILFSLGLGTPLGILGAVYHMLNHAILKGTLFLDAGAIETAEGTRDFENMAGRSGKTVYVSTLMASLGISGVPPFGGFFSKLIIIMAAIYARKYSYALIALTVSVITMAYYLKMLKKTFPTMNARAKIPVSMKITLIILSILTIATAVLFIPAVRDITLNKVVECITDRAVYGSLFKAGGNP</sequence>
<evidence type="ECO:0000256" key="5">
    <source>
        <dbReference type="ARBA" id="ARBA00022989"/>
    </source>
</evidence>
<evidence type="ECO:0000313" key="12">
    <source>
        <dbReference type="Proteomes" id="UP000035159"/>
    </source>
</evidence>
<feature type="domain" description="NADH:quinone oxidoreductase/Mrp antiporter transmembrane" evidence="9">
    <location>
        <begin position="125"/>
        <end position="411"/>
    </location>
</feature>
<feature type="transmembrane region" description="Helical" evidence="8">
    <location>
        <begin position="398"/>
        <end position="416"/>
    </location>
</feature>
<dbReference type="EMBL" id="CP011232">
    <property type="protein sequence ID" value="AKI97575.1"/>
    <property type="molecule type" value="Genomic_DNA"/>
</dbReference>
<proteinExistence type="inferred from homology"/>
<feature type="transmembrane region" description="Helical" evidence="8">
    <location>
        <begin position="236"/>
        <end position="259"/>
    </location>
</feature>
<keyword evidence="3" id="KW-1003">Cell membrane</keyword>
<feature type="transmembrane region" description="Helical" evidence="8">
    <location>
        <begin position="305"/>
        <end position="326"/>
    </location>
</feature>
<comment type="subcellular location">
    <subcellularLocation>
        <location evidence="1">Cell membrane</location>
        <topology evidence="1">Multi-pass membrane protein</topology>
    </subcellularLocation>
    <subcellularLocation>
        <location evidence="7">Membrane</location>
        <topology evidence="7">Multi-pass membrane protein</topology>
    </subcellularLocation>
</comment>
<dbReference type="RefSeq" id="WP_047754710.1">
    <property type="nucleotide sequence ID" value="NZ_CAJUHA010000017.1"/>
</dbReference>
<dbReference type="PANTHER" id="PTHR42703">
    <property type="entry name" value="NADH DEHYDROGENASE"/>
    <property type="match status" value="1"/>
</dbReference>
<feature type="domain" description="NADH-Ubiquinone oxidoreductase (complex I) chain 5 N-terminal" evidence="10">
    <location>
        <begin position="66"/>
        <end position="108"/>
    </location>
</feature>
<accession>A0A0G2Z7K1</accession>
<keyword evidence="11" id="KW-0830">Ubiquinone</keyword>
<keyword evidence="5 8" id="KW-1133">Transmembrane helix</keyword>
<dbReference type="AlphaFoldDB" id="A0A0G2Z7K1"/>
<feature type="transmembrane region" description="Helical" evidence="8">
    <location>
        <begin position="75"/>
        <end position="95"/>
    </location>
</feature>
<organism evidence="11 12">
    <name type="scientific">Kosmotoga pacifica</name>
    <dbReference type="NCBI Taxonomy" id="1330330"/>
    <lineage>
        <taxon>Bacteria</taxon>
        <taxon>Thermotogati</taxon>
        <taxon>Thermotogota</taxon>
        <taxon>Thermotogae</taxon>
        <taxon>Kosmotogales</taxon>
        <taxon>Kosmotogaceae</taxon>
        <taxon>Kosmotoga</taxon>
    </lineage>
</organism>
<dbReference type="Pfam" id="PF00662">
    <property type="entry name" value="Proton_antipo_N"/>
    <property type="match status" value="1"/>
</dbReference>
<feature type="transmembrane region" description="Helical" evidence="8">
    <location>
        <begin position="436"/>
        <end position="455"/>
    </location>
</feature>
<dbReference type="InterPro" id="IPR050586">
    <property type="entry name" value="CPA3_Na-H_Antiporter_D"/>
</dbReference>
<feature type="transmembrane region" description="Helical" evidence="8">
    <location>
        <begin position="6"/>
        <end position="22"/>
    </location>
</feature>
<dbReference type="PANTHER" id="PTHR42703:SF1">
    <property type="entry name" value="NA(+)_H(+) ANTIPORTER SUBUNIT D1"/>
    <property type="match status" value="1"/>
</dbReference>
<evidence type="ECO:0000256" key="6">
    <source>
        <dbReference type="ARBA" id="ARBA00023136"/>
    </source>
</evidence>
<evidence type="ECO:0000256" key="1">
    <source>
        <dbReference type="ARBA" id="ARBA00004651"/>
    </source>
</evidence>
<dbReference type="PATRIC" id="fig|1330330.3.peg.1380"/>
<evidence type="ECO:0000256" key="3">
    <source>
        <dbReference type="ARBA" id="ARBA00022475"/>
    </source>
</evidence>
<name>A0A0G2Z7K1_9BACT</name>
<evidence type="ECO:0000256" key="7">
    <source>
        <dbReference type="RuleBase" id="RU000320"/>
    </source>
</evidence>
<gene>
    <name evidence="11" type="ORF">IX53_06810</name>
</gene>
<feature type="transmembrane region" description="Helical" evidence="8">
    <location>
        <begin position="362"/>
        <end position="386"/>
    </location>
</feature>
<protein>
    <submittedName>
        <fullName evidence="11">NADH/ubiquinone/plastoquinone (Complex I)</fullName>
    </submittedName>
</protein>
<keyword evidence="6 8" id="KW-0472">Membrane</keyword>
<dbReference type="GO" id="GO:0005886">
    <property type="term" value="C:plasma membrane"/>
    <property type="evidence" value="ECO:0007669"/>
    <property type="project" value="UniProtKB-SubCell"/>
</dbReference>
<comment type="similarity">
    <text evidence="2">Belongs to the CPA3 antiporters (TC 2.A.63) subunit D family.</text>
</comment>
<evidence type="ECO:0000256" key="8">
    <source>
        <dbReference type="SAM" id="Phobius"/>
    </source>
</evidence>
<feature type="transmembrane region" description="Helical" evidence="8">
    <location>
        <begin position="202"/>
        <end position="224"/>
    </location>
</feature>